<name>N1PSA5_DOTSN</name>
<gene>
    <name evidence="1" type="ORF">DOTSEDRAFT_70306</name>
</gene>
<dbReference type="AlphaFoldDB" id="N1PSA5"/>
<reference evidence="1 2" key="2">
    <citation type="journal article" date="2012" name="PLoS Pathog.">
        <title>Diverse lifestyles and strategies of plant pathogenesis encoded in the genomes of eighteen Dothideomycetes fungi.</title>
        <authorList>
            <person name="Ohm R.A."/>
            <person name="Feau N."/>
            <person name="Henrissat B."/>
            <person name="Schoch C.L."/>
            <person name="Horwitz B.A."/>
            <person name="Barry K.W."/>
            <person name="Condon B.J."/>
            <person name="Copeland A.C."/>
            <person name="Dhillon B."/>
            <person name="Glaser F."/>
            <person name="Hesse C.N."/>
            <person name="Kosti I."/>
            <person name="LaButti K."/>
            <person name="Lindquist E.A."/>
            <person name="Lucas S."/>
            <person name="Salamov A.A."/>
            <person name="Bradshaw R.E."/>
            <person name="Ciuffetti L."/>
            <person name="Hamelin R.C."/>
            <person name="Kema G.H.J."/>
            <person name="Lawrence C."/>
            <person name="Scott J.A."/>
            <person name="Spatafora J.W."/>
            <person name="Turgeon B.G."/>
            <person name="de Wit P.J.G.M."/>
            <person name="Zhong S."/>
            <person name="Goodwin S.B."/>
            <person name="Grigoriev I.V."/>
        </authorList>
    </citation>
    <scope>NUCLEOTIDE SEQUENCE [LARGE SCALE GENOMIC DNA]</scope>
    <source>
        <strain evidence="2">NZE10 / CBS 128990</strain>
    </source>
</reference>
<organism evidence="1 2">
    <name type="scientific">Dothistroma septosporum (strain NZE10 / CBS 128990)</name>
    <name type="common">Red band needle blight fungus</name>
    <name type="synonym">Mycosphaerella pini</name>
    <dbReference type="NCBI Taxonomy" id="675120"/>
    <lineage>
        <taxon>Eukaryota</taxon>
        <taxon>Fungi</taxon>
        <taxon>Dikarya</taxon>
        <taxon>Ascomycota</taxon>
        <taxon>Pezizomycotina</taxon>
        <taxon>Dothideomycetes</taxon>
        <taxon>Dothideomycetidae</taxon>
        <taxon>Mycosphaerellales</taxon>
        <taxon>Mycosphaerellaceae</taxon>
        <taxon>Dothistroma</taxon>
    </lineage>
</organism>
<reference evidence="2" key="1">
    <citation type="journal article" date="2012" name="PLoS Genet.">
        <title>The genomes of the fungal plant pathogens Cladosporium fulvum and Dothistroma septosporum reveal adaptation to different hosts and lifestyles but also signatures of common ancestry.</title>
        <authorList>
            <person name="de Wit P.J.G.M."/>
            <person name="van der Burgt A."/>
            <person name="Oekmen B."/>
            <person name="Stergiopoulos I."/>
            <person name="Abd-Elsalam K.A."/>
            <person name="Aerts A.L."/>
            <person name="Bahkali A.H."/>
            <person name="Beenen H.G."/>
            <person name="Chettri P."/>
            <person name="Cox M.P."/>
            <person name="Datema E."/>
            <person name="de Vries R.P."/>
            <person name="Dhillon B."/>
            <person name="Ganley A.R."/>
            <person name="Griffiths S.A."/>
            <person name="Guo Y."/>
            <person name="Hamelin R.C."/>
            <person name="Henrissat B."/>
            <person name="Kabir M.S."/>
            <person name="Jashni M.K."/>
            <person name="Kema G."/>
            <person name="Klaubauf S."/>
            <person name="Lapidus A."/>
            <person name="Levasseur A."/>
            <person name="Lindquist E."/>
            <person name="Mehrabi R."/>
            <person name="Ohm R.A."/>
            <person name="Owen T.J."/>
            <person name="Salamov A."/>
            <person name="Schwelm A."/>
            <person name="Schijlen E."/>
            <person name="Sun H."/>
            <person name="van den Burg H.A."/>
            <person name="van Ham R.C.H.J."/>
            <person name="Zhang S."/>
            <person name="Goodwin S.B."/>
            <person name="Grigoriev I.V."/>
            <person name="Collemare J."/>
            <person name="Bradshaw R.E."/>
        </authorList>
    </citation>
    <scope>NUCLEOTIDE SEQUENCE [LARGE SCALE GENOMIC DNA]</scope>
    <source>
        <strain evidence="2">NZE10 / CBS 128990</strain>
    </source>
</reference>
<evidence type="ECO:0000313" key="1">
    <source>
        <dbReference type="EMBL" id="EME46262.1"/>
    </source>
</evidence>
<sequence>MAVLNPPNAAWYLAGEHVQESWLAGRTRTLRLSQAGTANGDAANSAWSYLSKMVPAWHTRS</sequence>
<keyword evidence="2" id="KW-1185">Reference proteome</keyword>
<dbReference type="HOGENOM" id="CLU_2922607_0_0_1"/>
<proteinExistence type="predicted"/>
<evidence type="ECO:0000313" key="2">
    <source>
        <dbReference type="Proteomes" id="UP000016933"/>
    </source>
</evidence>
<dbReference type="Proteomes" id="UP000016933">
    <property type="component" value="Unassembled WGS sequence"/>
</dbReference>
<dbReference type="EMBL" id="KB446537">
    <property type="protein sequence ID" value="EME46262.1"/>
    <property type="molecule type" value="Genomic_DNA"/>
</dbReference>
<protein>
    <submittedName>
        <fullName evidence="1">Uncharacterized protein</fullName>
    </submittedName>
</protein>
<accession>N1PSA5</accession>